<dbReference type="PROSITE" id="PS51257">
    <property type="entry name" value="PROKAR_LIPOPROTEIN"/>
    <property type="match status" value="1"/>
</dbReference>
<dbReference type="Gene3D" id="3.40.50.2300">
    <property type="match status" value="2"/>
</dbReference>
<protein>
    <submittedName>
        <fullName evidence="5">Substrate-binding domain-containing protein</fullName>
    </submittedName>
</protein>
<dbReference type="InterPro" id="IPR026266">
    <property type="entry name" value="AraF"/>
</dbReference>
<dbReference type="PIRSF" id="PIRSF002816">
    <property type="entry name" value="AraF"/>
    <property type="match status" value="1"/>
</dbReference>
<dbReference type="Pfam" id="PF13407">
    <property type="entry name" value="Peripla_BP_4"/>
    <property type="match status" value="1"/>
</dbReference>
<comment type="similarity">
    <text evidence="2">Belongs to the bacterial solute-binding protein 2 family.</text>
</comment>
<accession>A0ABS3SHK4</accession>
<organism evidence="5 6">
    <name type="scientific">Cellulomonas fengjieae</name>
    <dbReference type="NCBI Taxonomy" id="2819978"/>
    <lineage>
        <taxon>Bacteria</taxon>
        <taxon>Bacillati</taxon>
        <taxon>Actinomycetota</taxon>
        <taxon>Actinomycetes</taxon>
        <taxon>Micrococcales</taxon>
        <taxon>Cellulomonadaceae</taxon>
        <taxon>Cellulomonas</taxon>
    </lineage>
</organism>
<reference evidence="5 6" key="1">
    <citation type="submission" date="2021-03" db="EMBL/GenBank/DDBJ databases">
        <title>novel species in genus Cellulomonas.</title>
        <authorList>
            <person name="Zhang G."/>
        </authorList>
    </citation>
    <scope>NUCLEOTIDE SEQUENCE [LARGE SCALE GENOMIC DNA]</scope>
    <source>
        <strain evidence="6">zg-ZUI188</strain>
    </source>
</reference>
<evidence type="ECO:0000313" key="5">
    <source>
        <dbReference type="EMBL" id="MBO3085233.1"/>
    </source>
</evidence>
<sequence>MTTKTSRNSRWIAAVGAATGLVLGLAACSSGMEETPQADSSQGAKDGALELVYLQKQGDQQYFVDQADGAKAAAEELGDVKITVVNLGTDANKAISELDAAIARGVDGIVMVAPDQAIGPQVIAAAEAAGIPLLASDDGLEDADGNAAPFVGFNGTAMGNSIGEKVAELYTEAGWTAENTKIIAVGKADLSVCVQRLEGAAASFTEGAADAPEVIELGTDNSVTDALNKAGAVLTANQDVENWLVWGCNDESETGVVTALQNQGVAPTNIIGVGLGAYLTCKDWAAGQETGNKAALFISGYDVGSAAVKAMVAELRDGTPLPAETIADTHMVDATNWESEGVVCT</sequence>
<evidence type="ECO:0000256" key="1">
    <source>
        <dbReference type="ARBA" id="ARBA00004196"/>
    </source>
</evidence>
<keyword evidence="6" id="KW-1185">Reference proteome</keyword>
<dbReference type="Proteomes" id="UP000678317">
    <property type="component" value="Unassembled WGS sequence"/>
</dbReference>
<gene>
    <name evidence="5" type="ORF">J4035_11350</name>
</gene>
<name>A0ABS3SHK4_9CELL</name>
<dbReference type="InterPro" id="IPR028082">
    <property type="entry name" value="Peripla_BP_I"/>
</dbReference>
<dbReference type="RefSeq" id="WP_208289710.1">
    <property type="nucleotide sequence ID" value="NZ_CP074404.1"/>
</dbReference>
<dbReference type="InterPro" id="IPR050555">
    <property type="entry name" value="Bact_Solute-Bind_Prot2"/>
</dbReference>
<evidence type="ECO:0000256" key="2">
    <source>
        <dbReference type="ARBA" id="ARBA00007639"/>
    </source>
</evidence>
<proteinExistence type="inferred from homology"/>
<evidence type="ECO:0000256" key="3">
    <source>
        <dbReference type="SAM" id="SignalP"/>
    </source>
</evidence>
<feature type="chain" id="PRO_5047251155" evidence="3">
    <location>
        <begin position="27"/>
        <end position="345"/>
    </location>
</feature>
<evidence type="ECO:0000313" key="6">
    <source>
        <dbReference type="Proteomes" id="UP000678317"/>
    </source>
</evidence>
<keyword evidence="3" id="KW-0732">Signal</keyword>
<dbReference type="InterPro" id="IPR025997">
    <property type="entry name" value="SBP_2_dom"/>
</dbReference>
<dbReference type="PANTHER" id="PTHR30036:SF7">
    <property type="entry name" value="ABC TRANSPORTER PERIPLASMIC-BINDING PROTEIN YPHF"/>
    <property type="match status" value="1"/>
</dbReference>
<feature type="domain" description="Periplasmic binding protein" evidence="4">
    <location>
        <begin position="55"/>
        <end position="316"/>
    </location>
</feature>
<dbReference type="EMBL" id="JAGFBM010000006">
    <property type="protein sequence ID" value="MBO3085233.1"/>
    <property type="molecule type" value="Genomic_DNA"/>
</dbReference>
<evidence type="ECO:0000259" key="4">
    <source>
        <dbReference type="Pfam" id="PF13407"/>
    </source>
</evidence>
<comment type="subcellular location">
    <subcellularLocation>
        <location evidence="1">Cell envelope</location>
    </subcellularLocation>
</comment>
<dbReference type="SUPFAM" id="SSF53822">
    <property type="entry name" value="Periplasmic binding protein-like I"/>
    <property type="match status" value="1"/>
</dbReference>
<feature type="signal peptide" evidence="3">
    <location>
        <begin position="1"/>
        <end position="26"/>
    </location>
</feature>
<comment type="caution">
    <text evidence="5">The sequence shown here is derived from an EMBL/GenBank/DDBJ whole genome shotgun (WGS) entry which is preliminary data.</text>
</comment>
<dbReference type="PANTHER" id="PTHR30036">
    <property type="entry name" value="D-XYLOSE-BINDING PERIPLASMIC PROTEIN"/>
    <property type="match status" value="1"/>
</dbReference>